<dbReference type="CDD" id="cd03134">
    <property type="entry name" value="GATase1_PfpI_like"/>
    <property type="match status" value="1"/>
</dbReference>
<keyword evidence="4" id="KW-1185">Reference proteome</keyword>
<evidence type="ECO:0000256" key="1">
    <source>
        <dbReference type="ARBA" id="ARBA00008542"/>
    </source>
</evidence>
<dbReference type="InterPro" id="IPR002818">
    <property type="entry name" value="DJ-1/PfpI"/>
</dbReference>
<dbReference type="Pfam" id="PF01965">
    <property type="entry name" value="DJ-1_PfpI"/>
    <property type="match status" value="1"/>
</dbReference>
<dbReference type="Gene3D" id="3.40.50.880">
    <property type="match status" value="1"/>
</dbReference>
<accession>Q0G0B6</accession>
<dbReference type="MEROPS" id="C56.001"/>
<dbReference type="SUPFAM" id="SSF52317">
    <property type="entry name" value="Class I glutamine amidotransferase-like"/>
    <property type="match status" value="1"/>
</dbReference>
<dbReference type="InterPro" id="IPR029062">
    <property type="entry name" value="Class_I_gatase-like"/>
</dbReference>
<dbReference type="InterPro" id="IPR006286">
    <property type="entry name" value="C56_PfpI-like"/>
</dbReference>
<feature type="domain" description="DJ-1/PfpI" evidence="2">
    <location>
        <begin position="79"/>
        <end position="246"/>
    </location>
</feature>
<dbReference type="STRING" id="217511.GCA_001463845_01188"/>
<evidence type="ECO:0000259" key="2">
    <source>
        <dbReference type="Pfam" id="PF01965"/>
    </source>
</evidence>
<dbReference type="AlphaFoldDB" id="Q0G0B6"/>
<dbReference type="Proteomes" id="UP000004310">
    <property type="component" value="Unassembled WGS sequence"/>
</dbReference>
<dbReference type="eggNOG" id="COG0693">
    <property type="taxonomic scope" value="Bacteria"/>
</dbReference>
<comment type="caution">
    <text evidence="3">The sequence shown here is derived from an EMBL/GenBank/DDBJ whole genome shotgun (WGS) entry which is preliminary data.</text>
</comment>
<reference evidence="3 4" key="1">
    <citation type="journal article" date="2010" name="J. Bacteriol.">
        <title>Genome sequence of Fulvimarina pelagi HTCC2506T, a Mn(II)-oxidizing alphaproteobacterium possessing an aerobic anoxygenic photosynthetic gene cluster and Xanthorhodopsin.</title>
        <authorList>
            <person name="Kang I."/>
            <person name="Oh H.M."/>
            <person name="Lim S.I."/>
            <person name="Ferriera S."/>
            <person name="Giovannoni S.J."/>
            <person name="Cho J.C."/>
        </authorList>
    </citation>
    <scope>NUCLEOTIDE SEQUENCE [LARGE SCALE GENOMIC DNA]</scope>
    <source>
        <strain evidence="3 4">HTCC2506</strain>
    </source>
</reference>
<dbReference type="HOGENOM" id="CLU_000445_44_4_5"/>
<dbReference type="EMBL" id="AATP01000006">
    <property type="protein sequence ID" value="EAU40677.1"/>
    <property type="molecule type" value="Genomic_DNA"/>
</dbReference>
<dbReference type="PANTHER" id="PTHR42733">
    <property type="entry name" value="DJ-1 PROTEIN"/>
    <property type="match status" value="1"/>
</dbReference>
<protein>
    <submittedName>
        <fullName evidence="3">Proteinase</fullName>
    </submittedName>
</protein>
<name>Q0G0B6_9HYPH</name>
<gene>
    <name evidence="3" type="ORF">FP2506_03084</name>
</gene>
<dbReference type="PANTHER" id="PTHR42733:SF12">
    <property type="entry name" value="PROTEINASE"/>
    <property type="match status" value="1"/>
</dbReference>
<evidence type="ECO:0000313" key="3">
    <source>
        <dbReference type="EMBL" id="EAU40677.1"/>
    </source>
</evidence>
<organism evidence="3 4">
    <name type="scientific">Fulvimarina pelagi HTCC2506</name>
    <dbReference type="NCBI Taxonomy" id="314231"/>
    <lineage>
        <taxon>Bacteria</taxon>
        <taxon>Pseudomonadati</taxon>
        <taxon>Pseudomonadota</taxon>
        <taxon>Alphaproteobacteria</taxon>
        <taxon>Hyphomicrobiales</taxon>
        <taxon>Aurantimonadaceae</taxon>
        <taxon>Fulvimarina</taxon>
    </lineage>
</organism>
<evidence type="ECO:0000313" key="4">
    <source>
        <dbReference type="Proteomes" id="UP000004310"/>
    </source>
</evidence>
<proteinExistence type="inferred from homology"/>
<dbReference type="NCBIfam" id="TIGR01382">
    <property type="entry name" value="PfpI"/>
    <property type="match status" value="1"/>
</dbReference>
<comment type="similarity">
    <text evidence="1">Belongs to the peptidase C56 family.</text>
</comment>
<dbReference type="PROSITE" id="PS51276">
    <property type="entry name" value="PEPTIDASE_C56_PFPI"/>
    <property type="match status" value="1"/>
</dbReference>
<sequence>MDGTFAVTCRSVIKCNVLQSSCFVSIRVFGSKPETRHHDRHPSALEGVRAARWIRFVSACSAAGRNKTEQIMTRISNAKIAILATDGFEEVELTEPLGKLQAAGADVHVISNKSGTIRGWDQDHWNREIKVDKQLSEIRVTDYDALVLPGGQINPDVLRADPKVVSFVREFFNSKKPLAAICHAPWLLIEADVVRGRDVTSYKSIRTDIVNAGGNWLDQEVVCHEALITSRNPGDLPAFIDKIIEEVEEGRHQDRKVA</sequence>